<evidence type="ECO:0008006" key="4">
    <source>
        <dbReference type="Google" id="ProtNLM"/>
    </source>
</evidence>
<feature type="transmembrane region" description="Helical" evidence="1">
    <location>
        <begin position="104"/>
        <end position="122"/>
    </location>
</feature>
<keyword evidence="3" id="KW-1185">Reference proteome</keyword>
<keyword evidence="1" id="KW-0812">Transmembrane</keyword>
<dbReference type="Proteomes" id="UP000666915">
    <property type="component" value="Unassembled WGS sequence"/>
</dbReference>
<sequence length="169" mass="17874">MSWHMAHMAGMGLLVAVAAPAVTILLARFAPGADRWAVPAWAALPGFVLLHAAVTVWPDHRDHMPMGPSPHDAVPALVLLAGAVAFWAPVLGVRRRLPDAGRTLYLFTAMPLLDLAGVYRVASGDQAGGLSMIVGMLPMGLAMVVITWNWIGSEERRAALAETPAGADR</sequence>
<reference evidence="2 3" key="1">
    <citation type="submission" date="2021-03" db="EMBL/GenBank/DDBJ databases">
        <authorList>
            <person name="Kanchanasin P."/>
            <person name="Saeng-In P."/>
            <person name="Phongsopitanun W."/>
            <person name="Yuki M."/>
            <person name="Kudo T."/>
            <person name="Ohkuma M."/>
            <person name="Tanasupawat S."/>
        </authorList>
    </citation>
    <scope>NUCLEOTIDE SEQUENCE [LARGE SCALE GENOMIC DNA]</scope>
    <source>
        <strain evidence="2 3">L46</strain>
    </source>
</reference>
<accession>A0ABS3R916</accession>
<feature type="transmembrane region" description="Helical" evidence="1">
    <location>
        <begin position="36"/>
        <end position="54"/>
    </location>
</feature>
<feature type="transmembrane region" description="Helical" evidence="1">
    <location>
        <begin position="74"/>
        <end position="92"/>
    </location>
</feature>
<evidence type="ECO:0000313" key="2">
    <source>
        <dbReference type="EMBL" id="MBO2442721.1"/>
    </source>
</evidence>
<feature type="transmembrane region" description="Helical" evidence="1">
    <location>
        <begin position="128"/>
        <end position="151"/>
    </location>
</feature>
<keyword evidence="1" id="KW-1133">Transmembrane helix</keyword>
<feature type="transmembrane region" description="Helical" evidence="1">
    <location>
        <begin position="6"/>
        <end position="29"/>
    </location>
</feature>
<dbReference type="EMBL" id="JAGEOK010000027">
    <property type="protein sequence ID" value="MBO2442721.1"/>
    <property type="molecule type" value="Genomic_DNA"/>
</dbReference>
<evidence type="ECO:0000313" key="3">
    <source>
        <dbReference type="Proteomes" id="UP000666915"/>
    </source>
</evidence>
<organism evidence="2 3">
    <name type="scientific">Actinomadura nitritigenes</name>
    <dbReference type="NCBI Taxonomy" id="134602"/>
    <lineage>
        <taxon>Bacteria</taxon>
        <taxon>Bacillati</taxon>
        <taxon>Actinomycetota</taxon>
        <taxon>Actinomycetes</taxon>
        <taxon>Streptosporangiales</taxon>
        <taxon>Thermomonosporaceae</taxon>
        <taxon>Actinomadura</taxon>
    </lineage>
</organism>
<name>A0ABS3R916_9ACTN</name>
<comment type="caution">
    <text evidence="2">The sequence shown here is derived from an EMBL/GenBank/DDBJ whole genome shotgun (WGS) entry which is preliminary data.</text>
</comment>
<keyword evidence="1" id="KW-0472">Membrane</keyword>
<proteinExistence type="predicted"/>
<gene>
    <name evidence="2" type="ORF">J4557_34865</name>
</gene>
<dbReference type="RefSeq" id="WP_208271034.1">
    <property type="nucleotide sequence ID" value="NZ_BAAAGM010000054.1"/>
</dbReference>
<protein>
    <recommendedName>
        <fullName evidence="4">Integral membrane protein</fullName>
    </recommendedName>
</protein>
<evidence type="ECO:0000256" key="1">
    <source>
        <dbReference type="SAM" id="Phobius"/>
    </source>
</evidence>